<evidence type="ECO:0000256" key="4">
    <source>
        <dbReference type="ARBA" id="ARBA00021735"/>
    </source>
</evidence>
<evidence type="ECO:0000256" key="5">
    <source>
        <dbReference type="ARBA" id="ARBA00023239"/>
    </source>
</evidence>
<dbReference type="PANTHER" id="PTHR12599">
    <property type="entry name" value="PTERIN-4-ALPHA-CARBINOLAMINE DEHYDRATASE"/>
    <property type="match status" value="1"/>
</dbReference>
<dbReference type="AlphaFoldDB" id="A0A7Y9L8R6"/>
<dbReference type="Pfam" id="PF01329">
    <property type="entry name" value="Pterin_4a"/>
    <property type="match status" value="1"/>
</dbReference>
<organism evidence="6 7">
    <name type="scientific">Microlunatus parietis</name>
    <dbReference type="NCBI Taxonomy" id="682979"/>
    <lineage>
        <taxon>Bacteria</taxon>
        <taxon>Bacillati</taxon>
        <taxon>Actinomycetota</taxon>
        <taxon>Actinomycetes</taxon>
        <taxon>Propionibacteriales</taxon>
        <taxon>Propionibacteriaceae</taxon>
        <taxon>Microlunatus</taxon>
    </lineage>
</organism>
<dbReference type="Proteomes" id="UP000569914">
    <property type="component" value="Unassembled WGS sequence"/>
</dbReference>
<dbReference type="RefSeq" id="WP_179747629.1">
    <property type="nucleotide sequence ID" value="NZ_JACCBU010000001.1"/>
</dbReference>
<protein>
    <recommendedName>
        <fullName evidence="4">Putative pterin-4-alpha-carbinolamine dehydratase</fullName>
        <ecNumber evidence="3">4.2.1.96</ecNumber>
    </recommendedName>
</protein>
<evidence type="ECO:0000256" key="1">
    <source>
        <dbReference type="ARBA" id="ARBA00001554"/>
    </source>
</evidence>
<reference evidence="6 7" key="1">
    <citation type="submission" date="2020-07" db="EMBL/GenBank/DDBJ databases">
        <title>Sequencing the genomes of 1000 actinobacteria strains.</title>
        <authorList>
            <person name="Klenk H.-P."/>
        </authorList>
    </citation>
    <scope>NUCLEOTIDE SEQUENCE [LARGE SCALE GENOMIC DNA]</scope>
    <source>
        <strain evidence="6 7">DSM 22083</strain>
    </source>
</reference>
<name>A0A7Y9L8R6_9ACTN</name>
<sequence length="94" mass="10253">MTRLLTDDEVDTQLADLDDWSRVEGEPAIRTTTELADFAAALAYVNKVGDLAEAANHHPDIDIRWNKVTLTLSTHSEGGLTQADVELAHQIAAL</sequence>
<comment type="catalytic activity">
    <reaction evidence="1">
        <text>(4aS,6R)-4a-hydroxy-L-erythro-5,6,7,8-tetrahydrobiopterin = (6R)-L-erythro-6,7-dihydrobiopterin + H2O</text>
        <dbReference type="Rhea" id="RHEA:11920"/>
        <dbReference type="ChEBI" id="CHEBI:15377"/>
        <dbReference type="ChEBI" id="CHEBI:15642"/>
        <dbReference type="ChEBI" id="CHEBI:43120"/>
        <dbReference type="EC" id="4.2.1.96"/>
    </reaction>
</comment>
<proteinExistence type="inferred from homology"/>
<gene>
    <name evidence="6" type="ORF">BKA15_000076</name>
</gene>
<dbReference type="EMBL" id="JACCBU010000001">
    <property type="protein sequence ID" value="NYE68747.1"/>
    <property type="molecule type" value="Genomic_DNA"/>
</dbReference>
<evidence type="ECO:0000256" key="3">
    <source>
        <dbReference type="ARBA" id="ARBA00013252"/>
    </source>
</evidence>
<comment type="caution">
    <text evidence="6">The sequence shown here is derived from an EMBL/GenBank/DDBJ whole genome shotgun (WGS) entry which is preliminary data.</text>
</comment>
<keyword evidence="7" id="KW-1185">Reference proteome</keyword>
<accession>A0A7Y9L8R6</accession>
<dbReference type="SUPFAM" id="SSF55248">
    <property type="entry name" value="PCD-like"/>
    <property type="match status" value="1"/>
</dbReference>
<dbReference type="GO" id="GO:0008124">
    <property type="term" value="F:4-alpha-hydroxytetrahydrobiopterin dehydratase activity"/>
    <property type="evidence" value="ECO:0007669"/>
    <property type="project" value="UniProtKB-EC"/>
</dbReference>
<dbReference type="InterPro" id="IPR001533">
    <property type="entry name" value="Pterin_deHydtase"/>
</dbReference>
<dbReference type="Gene3D" id="3.30.1360.20">
    <property type="entry name" value="Transcriptional coactivator/pterin dehydratase"/>
    <property type="match status" value="1"/>
</dbReference>
<evidence type="ECO:0000256" key="2">
    <source>
        <dbReference type="ARBA" id="ARBA00006472"/>
    </source>
</evidence>
<dbReference type="EC" id="4.2.1.96" evidence="3"/>
<evidence type="ECO:0000313" key="6">
    <source>
        <dbReference type="EMBL" id="NYE68747.1"/>
    </source>
</evidence>
<dbReference type="NCBIfam" id="NF002017">
    <property type="entry name" value="PRK00823.1-2"/>
    <property type="match status" value="1"/>
</dbReference>
<dbReference type="PANTHER" id="PTHR12599:SF0">
    <property type="entry name" value="PTERIN-4-ALPHA-CARBINOLAMINE DEHYDRATASE"/>
    <property type="match status" value="1"/>
</dbReference>
<dbReference type="InterPro" id="IPR036428">
    <property type="entry name" value="PCD_sf"/>
</dbReference>
<comment type="similarity">
    <text evidence="2">Belongs to the pterin-4-alpha-carbinolamine dehydratase family.</text>
</comment>
<dbReference type="CDD" id="cd00488">
    <property type="entry name" value="PCD_DCoH"/>
    <property type="match status" value="1"/>
</dbReference>
<evidence type="ECO:0000313" key="7">
    <source>
        <dbReference type="Proteomes" id="UP000569914"/>
    </source>
</evidence>
<dbReference type="GO" id="GO:0006729">
    <property type="term" value="P:tetrahydrobiopterin biosynthetic process"/>
    <property type="evidence" value="ECO:0007669"/>
    <property type="project" value="InterPro"/>
</dbReference>
<keyword evidence="5 6" id="KW-0456">Lyase</keyword>